<sequence length="832" mass="94449">MANILEHFEYERLPSPTSIRLLRLDGTDPDGNLSIYLKIVDLEDKPWYHAFSYTWNNPHSQWEALQEERDAYSRKYPHGHNETVLVNGKALSIGRGAYDALTSFSKDAWAKRCSWGHPTKGLRTAVHWGALMDSPKRLRQLISSHADVNVRDENGVTPLIFATRRSKLEFVEMLLAAGADPAIADNSQKTALDHARQFDHEAIIQRLERAEKEGQVLKPDTTLWPDGPQEWCWIDQVCINQVDTHERNVHVSMMDEVYANACFTVTWLGPQDRTTQTAIQAINKLYYSPKPFHETQLTPYSVESEASYAAAGVPPISREEWQGLAALFLRPYFRRLWIFQESVLSGTIMAFCGQLEIPWEPFHTVAQYLFYRQKILGTVASRGFIRRSSAVVAIESQVVDLAHWRERMQLDDDNDAAQPRAKTLENLLFDTWTFQSADPRDKIFGLYGLLNKARRDHAIDWRPDYTMSVARVFADTTRRVMTEANELRMLSAVLDKSLCKQDGLPSWVPDYSVPFSNMRCANYQAAGALSVPPHGILQPSSWNVLRISGVKVDTVLQTGNATSGPNQFNMFFDPRWFELTLLIPQPYHNGRSRTDALWRTLCADQTLKGVQPAPEEFGHHFRVMLCLLACIKATETQREIDKSPEAGIVDLLSARYHVETALAEPPLSDLSREELQSMFQDPTMNLSSPDHQTLTHLLWKLQFLTMTEDDSWTPNMAEIWSTYRSSDAWRTWDEYGFDPLPEKGNEFYGSLIASHGHRRLFVTEKRYMGLGPSSMVEGDQLWVFPGAGAVFVMRPADGANEFHLVGEAYLHGGMEGELLGGVAGELCNVDLV</sequence>
<accession>A0AAD4CKQ0</accession>
<feature type="domain" description="Heterokaryon incompatibility" evidence="2">
    <location>
        <begin position="230"/>
        <end position="341"/>
    </location>
</feature>
<dbReference type="InterPro" id="IPR052895">
    <property type="entry name" value="HetReg/Transcr_Mod"/>
</dbReference>
<evidence type="ECO:0000259" key="2">
    <source>
        <dbReference type="Pfam" id="PF06985"/>
    </source>
</evidence>
<dbReference type="EMBL" id="VCAU01000052">
    <property type="protein sequence ID" value="KAF9888067.1"/>
    <property type="molecule type" value="Genomic_DNA"/>
</dbReference>
<dbReference type="AlphaFoldDB" id="A0AAD4CKQ0"/>
<keyword evidence="1" id="KW-0040">ANK repeat</keyword>
<dbReference type="PANTHER" id="PTHR24148">
    <property type="entry name" value="ANKYRIN REPEAT DOMAIN-CONTAINING PROTEIN 39 HOMOLOG-RELATED"/>
    <property type="match status" value="1"/>
</dbReference>
<comment type="caution">
    <text evidence="3">The sequence shown here is derived from an EMBL/GenBank/DDBJ whole genome shotgun (WGS) entry which is preliminary data.</text>
</comment>
<evidence type="ECO:0000256" key="1">
    <source>
        <dbReference type="PROSITE-ProRule" id="PRU00023"/>
    </source>
</evidence>
<feature type="repeat" description="ANK" evidence="1">
    <location>
        <begin position="154"/>
        <end position="186"/>
    </location>
</feature>
<dbReference type="SUPFAM" id="SSF48403">
    <property type="entry name" value="Ankyrin repeat"/>
    <property type="match status" value="1"/>
</dbReference>
<reference evidence="3" key="1">
    <citation type="journal article" date="2019" name="Beilstein J. Org. Chem.">
        <title>Nanangenines: drimane sesquiterpenoids as the dominant metabolite cohort of a novel Australian fungus, Aspergillus nanangensis.</title>
        <authorList>
            <person name="Lacey H.J."/>
            <person name="Gilchrist C.L.M."/>
            <person name="Crombie A."/>
            <person name="Kalaitzis J.A."/>
            <person name="Vuong D."/>
            <person name="Rutledge P.J."/>
            <person name="Turner P."/>
            <person name="Pitt J.I."/>
            <person name="Lacey E."/>
            <person name="Chooi Y.H."/>
            <person name="Piggott A.M."/>
        </authorList>
    </citation>
    <scope>NUCLEOTIDE SEQUENCE</scope>
    <source>
        <strain evidence="3">MST-FP2251</strain>
    </source>
</reference>
<dbReference type="Gene3D" id="1.25.40.20">
    <property type="entry name" value="Ankyrin repeat-containing domain"/>
    <property type="match status" value="1"/>
</dbReference>
<proteinExistence type="predicted"/>
<evidence type="ECO:0000313" key="4">
    <source>
        <dbReference type="Proteomes" id="UP001194746"/>
    </source>
</evidence>
<dbReference type="Pfam" id="PF26639">
    <property type="entry name" value="Het-6_barrel"/>
    <property type="match status" value="1"/>
</dbReference>
<dbReference type="Proteomes" id="UP001194746">
    <property type="component" value="Unassembled WGS sequence"/>
</dbReference>
<dbReference type="SMART" id="SM00248">
    <property type="entry name" value="ANK"/>
    <property type="match status" value="2"/>
</dbReference>
<dbReference type="PROSITE" id="PS50088">
    <property type="entry name" value="ANK_REPEAT"/>
    <property type="match status" value="1"/>
</dbReference>
<name>A0AAD4CKQ0_ASPNN</name>
<dbReference type="PROSITE" id="PS50297">
    <property type="entry name" value="ANK_REP_REGION"/>
    <property type="match status" value="1"/>
</dbReference>
<dbReference type="Pfam" id="PF12796">
    <property type="entry name" value="Ank_2"/>
    <property type="match status" value="1"/>
</dbReference>
<organism evidence="3 4">
    <name type="scientific">Aspergillus nanangensis</name>
    <dbReference type="NCBI Taxonomy" id="2582783"/>
    <lineage>
        <taxon>Eukaryota</taxon>
        <taxon>Fungi</taxon>
        <taxon>Dikarya</taxon>
        <taxon>Ascomycota</taxon>
        <taxon>Pezizomycotina</taxon>
        <taxon>Eurotiomycetes</taxon>
        <taxon>Eurotiomycetidae</taxon>
        <taxon>Eurotiales</taxon>
        <taxon>Aspergillaceae</taxon>
        <taxon>Aspergillus</taxon>
        <taxon>Aspergillus subgen. Circumdati</taxon>
    </lineage>
</organism>
<protein>
    <recommendedName>
        <fullName evidence="2">Heterokaryon incompatibility domain-containing protein</fullName>
    </recommendedName>
</protein>
<gene>
    <name evidence="3" type="ORF">FE257_009332</name>
</gene>
<dbReference type="InterPro" id="IPR002110">
    <property type="entry name" value="Ankyrin_rpt"/>
</dbReference>
<dbReference type="InterPro" id="IPR036770">
    <property type="entry name" value="Ankyrin_rpt-contain_sf"/>
</dbReference>
<dbReference type="PANTHER" id="PTHR24148:SF64">
    <property type="entry name" value="HETEROKARYON INCOMPATIBILITY DOMAIN-CONTAINING PROTEIN"/>
    <property type="match status" value="1"/>
</dbReference>
<keyword evidence="4" id="KW-1185">Reference proteome</keyword>
<dbReference type="InterPro" id="IPR010730">
    <property type="entry name" value="HET"/>
</dbReference>
<reference evidence="3" key="2">
    <citation type="submission" date="2020-02" db="EMBL/GenBank/DDBJ databases">
        <authorList>
            <person name="Gilchrist C.L.M."/>
            <person name="Chooi Y.-H."/>
        </authorList>
    </citation>
    <scope>NUCLEOTIDE SEQUENCE</scope>
    <source>
        <strain evidence="3">MST-FP2251</strain>
    </source>
</reference>
<dbReference type="Pfam" id="PF06985">
    <property type="entry name" value="HET"/>
    <property type="match status" value="1"/>
</dbReference>
<evidence type="ECO:0000313" key="3">
    <source>
        <dbReference type="EMBL" id="KAF9888067.1"/>
    </source>
</evidence>